<comment type="caution">
    <text evidence="3">The sequence shown here is derived from an EMBL/GenBank/DDBJ whole genome shotgun (WGS) entry which is preliminary data.</text>
</comment>
<reference evidence="4" key="1">
    <citation type="journal article" date="2019" name="Int. J. Syst. Evol. Microbiol.">
        <title>The Global Catalogue of Microorganisms (GCM) 10K type strain sequencing project: providing services to taxonomists for standard genome sequencing and annotation.</title>
        <authorList>
            <consortium name="The Broad Institute Genomics Platform"/>
            <consortium name="The Broad Institute Genome Sequencing Center for Infectious Disease"/>
            <person name="Wu L."/>
            <person name="Ma J."/>
        </authorList>
    </citation>
    <scope>NUCLEOTIDE SEQUENCE [LARGE SCALE GENOMIC DNA]</scope>
    <source>
        <strain evidence="4">JCM 17926</strain>
    </source>
</reference>
<dbReference type="PANTHER" id="PTHR31988:SF19">
    <property type="entry name" value="9-O-ACETYL-N-ACETYLNEURAMINIC ACID DEACETYLASE-RELATED"/>
    <property type="match status" value="1"/>
</dbReference>
<dbReference type="InterPro" id="IPR036514">
    <property type="entry name" value="SGNH_hydro_sf"/>
</dbReference>
<evidence type="ECO:0000259" key="2">
    <source>
        <dbReference type="Pfam" id="PF03629"/>
    </source>
</evidence>
<gene>
    <name evidence="3" type="ORF">GCM10023188_42120</name>
</gene>
<evidence type="ECO:0000256" key="1">
    <source>
        <dbReference type="ARBA" id="ARBA00022801"/>
    </source>
</evidence>
<keyword evidence="1" id="KW-0378">Hydrolase</keyword>
<accession>A0ABP8M413</accession>
<dbReference type="PANTHER" id="PTHR31988">
    <property type="entry name" value="ESTERASE, PUTATIVE (DUF303)-RELATED"/>
    <property type="match status" value="1"/>
</dbReference>
<dbReference type="InterPro" id="IPR005181">
    <property type="entry name" value="SASA"/>
</dbReference>
<sequence>MEVHVILGQSNGLGRAYSFELPTELQQPLQGCYIYNTHSGKFELMQAGVNTMSNKGQFGPVVKAAQLLQQHKQKDVYFVVAGFGNSQLYNSGSREILDWHPDSNELLEQSKETIEKARAALVAEGKEPVFKTIAWWQGEADALVTEHASAYRANEEAFFASLDKVTYLGGTKRVVFKIFSDLKSHPQAGAINKGKAARAAADKRTVATLETNGYERNPQDRLHANAAGQLQAGTDLFNAIKGVK</sequence>
<dbReference type="SUPFAM" id="SSF52266">
    <property type="entry name" value="SGNH hydrolase"/>
    <property type="match status" value="1"/>
</dbReference>
<dbReference type="Gene3D" id="3.40.50.1110">
    <property type="entry name" value="SGNH hydrolase"/>
    <property type="match status" value="1"/>
</dbReference>
<dbReference type="Proteomes" id="UP001500552">
    <property type="component" value="Unassembled WGS sequence"/>
</dbReference>
<evidence type="ECO:0000313" key="4">
    <source>
        <dbReference type="Proteomes" id="UP001500552"/>
    </source>
</evidence>
<protein>
    <recommendedName>
        <fullName evidence="2">Sialate O-acetylesterase domain-containing protein</fullName>
    </recommendedName>
</protein>
<evidence type="ECO:0000313" key="3">
    <source>
        <dbReference type="EMBL" id="GAA4442430.1"/>
    </source>
</evidence>
<dbReference type="Pfam" id="PF03629">
    <property type="entry name" value="SASA"/>
    <property type="match status" value="1"/>
</dbReference>
<organism evidence="3 4">
    <name type="scientific">Pontibacter saemangeumensis</name>
    <dbReference type="NCBI Taxonomy" id="1084525"/>
    <lineage>
        <taxon>Bacteria</taxon>
        <taxon>Pseudomonadati</taxon>
        <taxon>Bacteroidota</taxon>
        <taxon>Cytophagia</taxon>
        <taxon>Cytophagales</taxon>
        <taxon>Hymenobacteraceae</taxon>
        <taxon>Pontibacter</taxon>
    </lineage>
</organism>
<name>A0ABP8M413_9BACT</name>
<dbReference type="InterPro" id="IPR052940">
    <property type="entry name" value="Carb_Esterase_6"/>
</dbReference>
<proteinExistence type="predicted"/>
<feature type="domain" description="Sialate O-acetylesterase" evidence="2">
    <location>
        <begin position="2"/>
        <end position="239"/>
    </location>
</feature>
<keyword evidence="4" id="KW-1185">Reference proteome</keyword>
<dbReference type="EMBL" id="BAABHC010000029">
    <property type="protein sequence ID" value="GAA4442430.1"/>
    <property type="molecule type" value="Genomic_DNA"/>
</dbReference>